<keyword evidence="2" id="KW-0479">Metal-binding</keyword>
<dbReference type="GO" id="GO:0003676">
    <property type="term" value="F:nucleic acid binding"/>
    <property type="evidence" value="ECO:0007669"/>
    <property type="project" value="InterPro"/>
</dbReference>
<keyword evidence="2" id="KW-0863">Zinc-finger</keyword>
<dbReference type="GO" id="GO:0006397">
    <property type="term" value="P:mRNA processing"/>
    <property type="evidence" value="ECO:0007669"/>
    <property type="project" value="UniProtKB-KW"/>
</dbReference>
<dbReference type="HOGENOM" id="CLU_054987_3_0_1"/>
<dbReference type="AlphaFoldDB" id="A0A0C3BF51"/>
<dbReference type="PROSITE" id="PS50158">
    <property type="entry name" value="ZF_CCHC"/>
    <property type="match status" value="2"/>
</dbReference>
<evidence type="ECO:0000256" key="1">
    <source>
        <dbReference type="ARBA" id="ARBA00022664"/>
    </source>
</evidence>
<dbReference type="InterPro" id="IPR036875">
    <property type="entry name" value="Znf_CCHC_sf"/>
</dbReference>
<accession>A0A0C3BF51</accession>
<keyword evidence="5" id="KW-1185">Reference proteome</keyword>
<dbReference type="InterPro" id="IPR042246">
    <property type="entry name" value="ZCCHC9"/>
</dbReference>
<evidence type="ECO:0000259" key="3">
    <source>
        <dbReference type="PROSITE" id="PS50158"/>
    </source>
</evidence>
<dbReference type="InParanoid" id="A0A0C3BF51"/>
<feature type="non-terminal residue" evidence="4">
    <location>
        <position position="1"/>
    </location>
</feature>
<keyword evidence="2" id="KW-0862">Zinc</keyword>
<dbReference type="EMBL" id="KN833040">
    <property type="protein sequence ID" value="KIM75942.1"/>
    <property type="molecule type" value="Genomic_DNA"/>
</dbReference>
<reference evidence="4 5" key="1">
    <citation type="submission" date="2014-04" db="EMBL/GenBank/DDBJ databases">
        <authorList>
            <consortium name="DOE Joint Genome Institute"/>
            <person name="Kuo A."/>
            <person name="Tarkka M."/>
            <person name="Buscot F."/>
            <person name="Kohler A."/>
            <person name="Nagy L.G."/>
            <person name="Floudas D."/>
            <person name="Copeland A."/>
            <person name="Barry K.W."/>
            <person name="Cichocki N."/>
            <person name="Veneault-Fourrey C."/>
            <person name="LaButti K."/>
            <person name="Lindquist E.A."/>
            <person name="Lipzen A."/>
            <person name="Lundell T."/>
            <person name="Morin E."/>
            <person name="Murat C."/>
            <person name="Sun H."/>
            <person name="Tunlid A."/>
            <person name="Henrissat B."/>
            <person name="Grigoriev I.V."/>
            <person name="Hibbett D.S."/>
            <person name="Martin F."/>
            <person name="Nordberg H.P."/>
            <person name="Cantor M.N."/>
            <person name="Hua S.X."/>
        </authorList>
    </citation>
    <scope>NUCLEOTIDE SEQUENCE [LARGE SCALE GENOMIC DNA]</scope>
    <source>
        <strain evidence="4 5">F 1598</strain>
    </source>
</reference>
<name>A0A0C3BF51_PILCF</name>
<dbReference type="GO" id="GO:0005730">
    <property type="term" value="C:nucleolus"/>
    <property type="evidence" value="ECO:0007669"/>
    <property type="project" value="TreeGrafter"/>
</dbReference>
<sequence>SELRRQKRISERQADTTCFACRKKGHAAKDCPISRLDDSLEDEEGSKVVSGVGMCYRCGSTRHTLSRCKKQSNPSDPLPFAACFVCHGKGHLASSCPQNKAKGIYPKGGSCKLCGETSHLAKNCGLMKNGQHS</sequence>
<protein>
    <recommendedName>
        <fullName evidence="3">CCHC-type domain-containing protein</fullName>
    </recommendedName>
</protein>
<feature type="domain" description="CCHC-type" evidence="3">
    <location>
        <begin position="18"/>
        <end position="32"/>
    </location>
</feature>
<gene>
    <name evidence="4" type="ORF">PILCRDRAFT_46025</name>
</gene>
<evidence type="ECO:0000313" key="5">
    <source>
        <dbReference type="Proteomes" id="UP000054166"/>
    </source>
</evidence>
<reference evidence="5" key="2">
    <citation type="submission" date="2015-01" db="EMBL/GenBank/DDBJ databases">
        <title>Evolutionary Origins and Diversification of the Mycorrhizal Mutualists.</title>
        <authorList>
            <consortium name="DOE Joint Genome Institute"/>
            <consortium name="Mycorrhizal Genomics Consortium"/>
            <person name="Kohler A."/>
            <person name="Kuo A."/>
            <person name="Nagy L.G."/>
            <person name="Floudas D."/>
            <person name="Copeland A."/>
            <person name="Barry K.W."/>
            <person name="Cichocki N."/>
            <person name="Veneault-Fourrey C."/>
            <person name="LaButti K."/>
            <person name="Lindquist E.A."/>
            <person name="Lipzen A."/>
            <person name="Lundell T."/>
            <person name="Morin E."/>
            <person name="Murat C."/>
            <person name="Riley R."/>
            <person name="Ohm R."/>
            <person name="Sun H."/>
            <person name="Tunlid A."/>
            <person name="Henrissat B."/>
            <person name="Grigoriev I.V."/>
            <person name="Hibbett D.S."/>
            <person name="Martin F."/>
        </authorList>
    </citation>
    <scope>NUCLEOTIDE SEQUENCE [LARGE SCALE GENOMIC DNA]</scope>
    <source>
        <strain evidence="5">F 1598</strain>
    </source>
</reference>
<dbReference type="Pfam" id="PF00098">
    <property type="entry name" value="zf-CCHC"/>
    <property type="match status" value="1"/>
</dbReference>
<dbReference type="STRING" id="765440.A0A0C3BF51"/>
<dbReference type="SMART" id="SM00343">
    <property type="entry name" value="ZnF_C2HC"/>
    <property type="match status" value="4"/>
</dbReference>
<dbReference type="InterPro" id="IPR001878">
    <property type="entry name" value="Znf_CCHC"/>
</dbReference>
<dbReference type="PANTHER" id="PTHR46242">
    <property type="entry name" value="ZINC FINGER CCHC DOMAIN-CONTAINING PROTEIN 9 ZCCHC9"/>
    <property type="match status" value="1"/>
</dbReference>
<dbReference type="SUPFAM" id="SSF57756">
    <property type="entry name" value="Retrovirus zinc finger-like domains"/>
    <property type="match status" value="2"/>
</dbReference>
<dbReference type="PANTHER" id="PTHR46242:SF1">
    <property type="entry name" value="ZINC FINGER CCHC DOMAIN-CONTAINING PROTEIN 9"/>
    <property type="match status" value="1"/>
</dbReference>
<dbReference type="Gene3D" id="4.10.60.10">
    <property type="entry name" value="Zinc finger, CCHC-type"/>
    <property type="match status" value="2"/>
</dbReference>
<dbReference type="GO" id="GO:0008270">
    <property type="term" value="F:zinc ion binding"/>
    <property type="evidence" value="ECO:0007669"/>
    <property type="project" value="UniProtKB-KW"/>
</dbReference>
<keyword evidence="1" id="KW-0507">mRNA processing</keyword>
<feature type="non-terminal residue" evidence="4">
    <location>
        <position position="133"/>
    </location>
</feature>
<evidence type="ECO:0000313" key="4">
    <source>
        <dbReference type="EMBL" id="KIM75942.1"/>
    </source>
</evidence>
<organism evidence="4 5">
    <name type="scientific">Piloderma croceum (strain F 1598)</name>
    <dbReference type="NCBI Taxonomy" id="765440"/>
    <lineage>
        <taxon>Eukaryota</taxon>
        <taxon>Fungi</taxon>
        <taxon>Dikarya</taxon>
        <taxon>Basidiomycota</taxon>
        <taxon>Agaricomycotina</taxon>
        <taxon>Agaricomycetes</taxon>
        <taxon>Agaricomycetidae</taxon>
        <taxon>Atheliales</taxon>
        <taxon>Atheliaceae</taxon>
        <taxon>Piloderma</taxon>
    </lineage>
</organism>
<feature type="domain" description="CCHC-type" evidence="3">
    <location>
        <begin position="83"/>
        <end position="98"/>
    </location>
</feature>
<evidence type="ECO:0000256" key="2">
    <source>
        <dbReference type="PROSITE-ProRule" id="PRU00047"/>
    </source>
</evidence>
<proteinExistence type="predicted"/>
<dbReference type="OrthoDB" id="3863715at2759"/>
<dbReference type="Proteomes" id="UP000054166">
    <property type="component" value="Unassembled WGS sequence"/>
</dbReference>